<keyword evidence="5" id="KW-1185">Reference proteome</keyword>
<evidence type="ECO:0000256" key="2">
    <source>
        <dbReference type="SAM" id="Phobius"/>
    </source>
</evidence>
<gene>
    <name evidence="3" type="ORF">PCAL00307_LOCUS2671</name>
    <name evidence="4" type="ORF">PECAL_3P19460</name>
</gene>
<accession>A0A7S4E2Y2</accession>
<dbReference type="EMBL" id="HBIW01003192">
    <property type="protein sequence ID" value="CAE0687237.1"/>
    <property type="molecule type" value="Transcribed_RNA"/>
</dbReference>
<evidence type="ECO:0000313" key="5">
    <source>
        <dbReference type="Proteomes" id="UP000789595"/>
    </source>
</evidence>
<feature type="region of interest" description="Disordered" evidence="1">
    <location>
        <begin position="1"/>
        <end position="24"/>
    </location>
</feature>
<feature type="transmembrane region" description="Helical" evidence="2">
    <location>
        <begin position="335"/>
        <end position="354"/>
    </location>
</feature>
<reference evidence="3" key="1">
    <citation type="submission" date="2021-01" db="EMBL/GenBank/DDBJ databases">
        <authorList>
            <person name="Corre E."/>
            <person name="Pelletier E."/>
            <person name="Niang G."/>
            <person name="Scheremetjew M."/>
            <person name="Finn R."/>
            <person name="Kale V."/>
            <person name="Holt S."/>
            <person name="Cochrane G."/>
            <person name="Meng A."/>
            <person name="Brown T."/>
            <person name="Cohen L."/>
        </authorList>
    </citation>
    <scope>NUCLEOTIDE SEQUENCE</scope>
    <source>
        <strain evidence="3">CCMP1756</strain>
    </source>
</reference>
<dbReference type="OrthoDB" id="201659at2759"/>
<proteinExistence type="predicted"/>
<name>A0A7S4E2Y2_9STRA</name>
<dbReference type="EMBL" id="CAKKNE010000003">
    <property type="protein sequence ID" value="CAH0371974.1"/>
    <property type="molecule type" value="Genomic_DNA"/>
</dbReference>
<keyword evidence="2" id="KW-0472">Membrane</keyword>
<keyword evidence="2" id="KW-0812">Transmembrane</keyword>
<feature type="transmembrane region" description="Helical" evidence="2">
    <location>
        <begin position="230"/>
        <end position="257"/>
    </location>
</feature>
<feature type="compositionally biased region" description="Low complexity" evidence="1">
    <location>
        <begin position="1"/>
        <end position="20"/>
    </location>
</feature>
<evidence type="ECO:0000313" key="4">
    <source>
        <dbReference type="EMBL" id="CAH0371974.1"/>
    </source>
</evidence>
<evidence type="ECO:0000256" key="1">
    <source>
        <dbReference type="SAM" id="MobiDB-lite"/>
    </source>
</evidence>
<dbReference type="AlphaFoldDB" id="A0A7S4E2Y2"/>
<sequence>MRAAGSAAAGPAGTKAAPRPKITDQGLSDDDLHEEYAWAFVLHNLVPFADKLLGIAGAMDQRPLSIYDWPLRLPFIVWAAARPSSQMAVMVAHVVNVIFWAARMPAVWDYMCWVALTELTYIAAVFGCAKNQALMRGRFLPSVKALLITLYFSAAFWKLTTGFLDPKVSCAATLVAELSAALFGARVPASSSFARGLLASAPAQIVIIEFLVPSLLLAKHRSAVPVALAFHFLINLMPVTYAGGFSIAMCCRLVLFLPGSLRAAYDAPARPAARRACVPLAFSALLYIYAHRAAFDTAGLLFLGLGWAYLSRALFEEAPEITGSADVTLRRRAVIVGGIGYGFLAPILGLMAMASSTMYGNVRQFDGVGGNHLIVPTGLLQKWCRDSRSMLCSGFGGGMVRLERKGTSGSVFDELYFLADITHEQPPYARKMLDASNYTGRYFEFYAARNYFDRGKDHGATALHNEKAGDVAPTAPPLPPPSSIAMPAYELRRALRLARRRGEPFSVKYVPLSSSLPSAWAVEKPPKKNYVAYAWPSGICRGSCGADALVHLPRPPLLLLSLLHPYPTPLLGDGDEPHCTT</sequence>
<keyword evidence="2" id="KW-1133">Transmembrane helix</keyword>
<protein>
    <submittedName>
        <fullName evidence="3">Uncharacterized protein</fullName>
    </submittedName>
</protein>
<feature type="transmembrane region" description="Helical" evidence="2">
    <location>
        <begin position="297"/>
        <end position="315"/>
    </location>
</feature>
<reference evidence="4" key="2">
    <citation type="submission" date="2021-11" db="EMBL/GenBank/DDBJ databases">
        <authorList>
            <consortium name="Genoscope - CEA"/>
            <person name="William W."/>
        </authorList>
    </citation>
    <scope>NUCLEOTIDE SEQUENCE</scope>
</reference>
<evidence type="ECO:0000313" key="3">
    <source>
        <dbReference type="EMBL" id="CAE0687237.1"/>
    </source>
</evidence>
<feature type="transmembrane region" description="Helical" evidence="2">
    <location>
        <begin position="107"/>
        <end position="127"/>
    </location>
</feature>
<organism evidence="3">
    <name type="scientific">Pelagomonas calceolata</name>
    <dbReference type="NCBI Taxonomy" id="35677"/>
    <lineage>
        <taxon>Eukaryota</taxon>
        <taxon>Sar</taxon>
        <taxon>Stramenopiles</taxon>
        <taxon>Ochrophyta</taxon>
        <taxon>Pelagophyceae</taxon>
        <taxon>Pelagomonadales</taxon>
        <taxon>Pelagomonadaceae</taxon>
        <taxon>Pelagomonas</taxon>
    </lineage>
</organism>
<feature type="transmembrane region" description="Helical" evidence="2">
    <location>
        <begin position="197"/>
        <end position="218"/>
    </location>
</feature>
<dbReference type="Proteomes" id="UP000789595">
    <property type="component" value="Unassembled WGS sequence"/>
</dbReference>
<feature type="transmembrane region" description="Helical" evidence="2">
    <location>
        <begin position="139"/>
        <end position="157"/>
    </location>
</feature>